<dbReference type="NCBIfam" id="NF006054">
    <property type="entry name" value="PRK08202.1"/>
    <property type="match status" value="1"/>
</dbReference>
<name>A0A9P0G504_9CUCU</name>
<sequence length="295" mass="32625">MLHAENEYTYERITEIKDFIKSKCDIDPKVGIICGTGLGSIGELITDAFILDYKNIPYFPISTVEGHKGRLILGYIKTVPVICMQGRFHYYEGYSLSKCVMPVRLMKLLGVTHLIASNAAGGLNQDFKIGDIMLQKDHVNVMGFSGNGPLVGLNDLRFGPRFFSMVNAYDVDLLESAKKIAEELGLKNIKEGVYTCVGGPTYETVAEVRALRSMGIDAAGMSTVHEVTTARHCGMRCFAFSLITNICPIDYSTAVESEIHSNDVIEVAMSKDKDLKLFVERIVQFIGKNDLNSVK</sequence>
<comment type="similarity">
    <text evidence="2 11">Belongs to the PNP/MTAP phosphorylase family.</text>
</comment>
<comment type="pathway">
    <text evidence="1 11">Purine metabolism; purine nucleoside salvage.</text>
</comment>
<evidence type="ECO:0000256" key="6">
    <source>
        <dbReference type="ARBA" id="ARBA00022679"/>
    </source>
</evidence>
<proteinExistence type="inferred from homology"/>
<dbReference type="CDD" id="cd09009">
    <property type="entry name" value="PNP-EcPNPII_like"/>
    <property type="match status" value="1"/>
</dbReference>
<comment type="catalytic activity">
    <reaction evidence="7">
        <text>inosine + phosphate = alpha-D-ribose 1-phosphate + hypoxanthine</text>
        <dbReference type="Rhea" id="RHEA:27646"/>
        <dbReference type="ChEBI" id="CHEBI:17368"/>
        <dbReference type="ChEBI" id="CHEBI:17596"/>
        <dbReference type="ChEBI" id="CHEBI:43474"/>
        <dbReference type="ChEBI" id="CHEBI:57720"/>
        <dbReference type="EC" id="2.4.2.1"/>
    </reaction>
</comment>
<evidence type="ECO:0000256" key="2">
    <source>
        <dbReference type="ARBA" id="ARBA00006751"/>
    </source>
</evidence>
<dbReference type="Proteomes" id="UP001153636">
    <property type="component" value="Chromosome 10"/>
</dbReference>
<comment type="function">
    <text evidence="11">The purine nucleoside phosphorylases catalyze the phosphorolytic breakdown of the N-glycosidic bond in the beta-(deoxy)ribonucleoside molecules, with the formation of the corresponding free purine bases and pentose-1-phosphate.</text>
</comment>
<gene>
    <name evidence="13" type="ORF">PSYICH_LOCUS1546</name>
</gene>
<evidence type="ECO:0000256" key="10">
    <source>
        <dbReference type="ARBA" id="ARBA00023970"/>
    </source>
</evidence>
<evidence type="ECO:0000313" key="14">
    <source>
        <dbReference type="Proteomes" id="UP001153636"/>
    </source>
</evidence>
<comment type="catalytic activity">
    <reaction evidence="8">
        <text>2'-deoxyguanosine + phosphate = 2-deoxy-alpha-D-ribose 1-phosphate + guanine</text>
        <dbReference type="Rhea" id="RHEA:27738"/>
        <dbReference type="ChEBI" id="CHEBI:16235"/>
        <dbReference type="ChEBI" id="CHEBI:17172"/>
        <dbReference type="ChEBI" id="CHEBI:43474"/>
        <dbReference type="ChEBI" id="CHEBI:57259"/>
        <dbReference type="EC" id="2.4.2.1"/>
    </reaction>
</comment>
<protein>
    <recommendedName>
        <fullName evidence="4 11">Purine nucleoside phosphorylase</fullName>
        <ecNumber evidence="3 11">2.4.2.1</ecNumber>
    </recommendedName>
    <alternativeName>
        <fullName evidence="11">Inosine-guanosine phosphorylase</fullName>
    </alternativeName>
</protein>
<evidence type="ECO:0000256" key="5">
    <source>
        <dbReference type="ARBA" id="ARBA00022676"/>
    </source>
</evidence>
<keyword evidence="5 11" id="KW-0328">Glycosyltransferase</keyword>
<dbReference type="Pfam" id="PF01048">
    <property type="entry name" value="PNP_UDP_1"/>
    <property type="match status" value="1"/>
</dbReference>
<dbReference type="EMBL" id="OV651822">
    <property type="protein sequence ID" value="CAH1100173.1"/>
    <property type="molecule type" value="Genomic_DNA"/>
</dbReference>
<dbReference type="GO" id="GO:0004731">
    <property type="term" value="F:purine-nucleoside phosphorylase activity"/>
    <property type="evidence" value="ECO:0007669"/>
    <property type="project" value="UniProtKB-EC"/>
</dbReference>
<dbReference type="SUPFAM" id="SSF53167">
    <property type="entry name" value="Purine and uridine phosphorylases"/>
    <property type="match status" value="1"/>
</dbReference>
<evidence type="ECO:0000259" key="12">
    <source>
        <dbReference type="Pfam" id="PF01048"/>
    </source>
</evidence>
<keyword evidence="6 11" id="KW-0808">Transferase</keyword>
<evidence type="ECO:0000313" key="13">
    <source>
        <dbReference type="EMBL" id="CAH1100173.1"/>
    </source>
</evidence>
<dbReference type="EC" id="2.4.2.1" evidence="3 11"/>
<dbReference type="PIRSF" id="PIRSF000477">
    <property type="entry name" value="PurNPase"/>
    <property type="match status" value="1"/>
</dbReference>
<dbReference type="Gene3D" id="3.40.50.1580">
    <property type="entry name" value="Nucleoside phosphorylase domain"/>
    <property type="match status" value="1"/>
</dbReference>
<dbReference type="NCBIfam" id="TIGR01700">
    <property type="entry name" value="PNPH"/>
    <property type="match status" value="1"/>
</dbReference>
<evidence type="ECO:0000256" key="11">
    <source>
        <dbReference type="PIRNR" id="PIRNR000477"/>
    </source>
</evidence>
<dbReference type="OrthoDB" id="10261782at2759"/>
<reference evidence="13" key="1">
    <citation type="submission" date="2022-01" db="EMBL/GenBank/DDBJ databases">
        <authorList>
            <person name="King R."/>
        </authorList>
    </citation>
    <scope>NUCLEOTIDE SEQUENCE</scope>
</reference>
<evidence type="ECO:0000256" key="1">
    <source>
        <dbReference type="ARBA" id="ARBA00005058"/>
    </source>
</evidence>
<dbReference type="InterPro" id="IPR011270">
    <property type="entry name" value="Pur_Nuc_Pase_Ino/Guo-sp"/>
</dbReference>
<evidence type="ECO:0000256" key="8">
    <source>
        <dbReference type="ARBA" id="ARBA00023929"/>
    </source>
</evidence>
<evidence type="ECO:0000256" key="3">
    <source>
        <dbReference type="ARBA" id="ARBA00011886"/>
    </source>
</evidence>
<comment type="catalytic activity">
    <reaction evidence="9">
        <text>2'-deoxyinosine + phosphate = 2-deoxy-alpha-D-ribose 1-phosphate + hypoxanthine</text>
        <dbReference type="Rhea" id="RHEA:27750"/>
        <dbReference type="ChEBI" id="CHEBI:17368"/>
        <dbReference type="ChEBI" id="CHEBI:28997"/>
        <dbReference type="ChEBI" id="CHEBI:43474"/>
        <dbReference type="ChEBI" id="CHEBI:57259"/>
        <dbReference type="EC" id="2.4.2.1"/>
    </reaction>
</comment>
<accession>A0A9P0G504</accession>
<dbReference type="AlphaFoldDB" id="A0A9P0G504"/>
<dbReference type="GO" id="GO:0005737">
    <property type="term" value="C:cytoplasm"/>
    <property type="evidence" value="ECO:0007669"/>
    <property type="project" value="TreeGrafter"/>
</dbReference>
<dbReference type="PANTHER" id="PTHR11904">
    <property type="entry name" value="METHYLTHIOADENOSINE/PURINE NUCLEOSIDE PHOSPHORYLASE"/>
    <property type="match status" value="1"/>
</dbReference>
<feature type="domain" description="Nucleoside phosphorylase" evidence="12">
    <location>
        <begin position="29"/>
        <end position="282"/>
    </location>
</feature>
<dbReference type="InterPro" id="IPR035994">
    <property type="entry name" value="Nucleoside_phosphorylase_sf"/>
</dbReference>
<comment type="catalytic activity">
    <reaction evidence="10">
        <text>guanosine + phosphate = alpha-D-ribose 1-phosphate + guanine</text>
        <dbReference type="Rhea" id="RHEA:13233"/>
        <dbReference type="ChEBI" id="CHEBI:16235"/>
        <dbReference type="ChEBI" id="CHEBI:16750"/>
        <dbReference type="ChEBI" id="CHEBI:43474"/>
        <dbReference type="ChEBI" id="CHEBI:57720"/>
        <dbReference type="EC" id="2.4.2.1"/>
    </reaction>
</comment>
<dbReference type="FunFam" id="3.40.50.1580:FF:000004">
    <property type="entry name" value="Purine nucleoside phosphorylase"/>
    <property type="match status" value="1"/>
</dbReference>
<keyword evidence="14" id="KW-1185">Reference proteome</keyword>
<dbReference type="GO" id="GO:0009116">
    <property type="term" value="P:nucleoside metabolic process"/>
    <property type="evidence" value="ECO:0007669"/>
    <property type="project" value="InterPro"/>
</dbReference>
<organism evidence="13 14">
    <name type="scientific">Psylliodes chrysocephalus</name>
    <dbReference type="NCBI Taxonomy" id="3402493"/>
    <lineage>
        <taxon>Eukaryota</taxon>
        <taxon>Metazoa</taxon>
        <taxon>Ecdysozoa</taxon>
        <taxon>Arthropoda</taxon>
        <taxon>Hexapoda</taxon>
        <taxon>Insecta</taxon>
        <taxon>Pterygota</taxon>
        <taxon>Neoptera</taxon>
        <taxon>Endopterygota</taxon>
        <taxon>Coleoptera</taxon>
        <taxon>Polyphaga</taxon>
        <taxon>Cucujiformia</taxon>
        <taxon>Chrysomeloidea</taxon>
        <taxon>Chrysomelidae</taxon>
        <taxon>Galerucinae</taxon>
        <taxon>Alticini</taxon>
        <taxon>Psylliodes</taxon>
    </lineage>
</organism>
<dbReference type="NCBIfam" id="TIGR01697">
    <property type="entry name" value="PNPH-PUNA-XAPA"/>
    <property type="match status" value="1"/>
</dbReference>
<evidence type="ECO:0000256" key="7">
    <source>
        <dbReference type="ARBA" id="ARBA00023918"/>
    </source>
</evidence>
<dbReference type="PANTHER" id="PTHR11904:SF9">
    <property type="entry name" value="PURINE NUCLEOSIDE PHOSPHORYLASE-RELATED"/>
    <property type="match status" value="1"/>
</dbReference>
<dbReference type="InterPro" id="IPR000845">
    <property type="entry name" value="Nucleoside_phosphorylase_d"/>
</dbReference>
<dbReference type="InterPro" id="IPR011268">
    <property type="entry name" value="Purine_phosphorylase"/>
</dbReference>
<evidence type="ECO:0000256" key="9">
    <source>
        <dbReference type="ARBA" id="ARBA00023950"/>
    </source>
</evidence>
<evidence type="ECO:0000256" key="4">
    <source>
        <dbReference type="ARBA" id="ARBA00013834"/>
    </source>
</evidence>